<organism evidence="3 4">
    <name type="scientific">Roseburia yibonii</name>
    <dbReference type="NCBI Taxonomy" id="2763063"/>
    <lineage>
        <taxon>Bacteria</taxon>
        <taxon>Bacillati</taxon>
        <taxon>Bacillota</taxon>
        <taxon>Clostridia</taxon>
        <taxon>Lachnospirales</taxon>
        <taxon>Lachnospiraceae</taxon>
        <taxon>Roseburia</taxon>
    </lineage>
</organism>
<name>A0ABR7I744_9FIRM</name>
<dbReference type="Pfam" id="PF20434">
    <property type="entry name" value="BD-FAE"/>
    <property type="match status" value="1"/>
</dbReference>
<evidence type="ECO:0000313" key="3">
    <source>
        <dbReference type="EMBL" id="MBC5752720.1"/>
    </source>
</evidence>
<sequence length="393" mass="43816">MFTEDHTFEEIKGKEPIGRALGNLFPSCWISRIQEEHYSDTMAKIKEEDTMEWGQPFLSEALVESANLLEMAAEKKNFMFVPLWEKDGATAGWKDGIPDADLNCAEGVWLFTGNPAVDNMAFAHTAGEASVPPYPSEAAAQETKDVTEKRPAVILCPGGAYEMLSMYSEGIQLAQRMERDGGYKAFLLNYRIAPNCYPQSQMDLALAVMHVRVHAKEYGIDPERIVVVGSSAGGHLCASEAYLYEELKENILEEWKKRSKEAAAQYEKVTARPDGVALLYPVISFTLEYHEGSYRNNTKEKPGLREKLSVETHVTADYPPTYAFANEDDGCVPASNTKRLDEALAAAGVPHLCELYPTGDHGVGLAYGCSSRRWSEEMLNFFETVWKDHARLS</sequence>
<dbReference type="GO" id="GO:0016787">
    <property type="term" value="F:hydrolase activity"/>
    <property type="evidence" value="ECO:0007669"/>
    <property type="project" value="UniProtKB-KW"/>
</dbReference>
<dbReference type="InterPro" id="IPR050300">
    <property type="entry name" value="GDXG_lipolytic_enzyme"/>
</dbReference>
<evidence type="ECO:0000313" key="4">
    <source>
        <dbReference type="Proteomes" id="UP000621540"/>
    </source>
</evidence>
<comment type="caution">
    <text evidence="3">The sequence shown here is derived from an EMBL/GenBank/DDBJ whole genome shotgun (WGS) entry which is preliminary data.</text>
</comment>
<gene>
    <name evidence="3" type="ORF">H8Z76_01555</name>
</gene>
<dbReference type="SUPFAM" id="SSF53474">
    <property type="entry name" value="alpha/beta-Hydrolases"/>
    <property type="match status" value="1"/>
</dbReference>
<evidence type="ECO:0000259" key="2">
    <source>
        <dbReference type="Pfam" id="PF20434"/>
    </source>
</evidence>
<feature type="domain" description="BD-FAE-like" evidence="2">
    <location>
        <begin position="146"/>
        <end position="344"/>
    </location>
</feature>
<reference evidence="3 4" key="1">
    <citation type="submission" date="2020-08" db="EMBL/GenBank/DDBJ databases">
        <title>Genome public.</title>
        <authorList>
            <person name="Liu C."/>
            <person name="Sun Q."/>
        </authorList>
    </citation>
    <scope>NUCLEOTIDE SEQUENCE [LARGE SCALE GENOMIC DNA]</scope>
    <source>
        <strain evidence="3 4">BX0805</strain>
    </source>
</reference>
<keyword evidence="1 3" id="KW-0378">Hydrolase</keyword>
<dbReference type="InterPro" id="IPR049492">
    <property type="entry name" value="BD-FAE-like_dom"/>
</dbReference>
<dbReference type="RefSeq" id="WP_186981438.1">
    <property type="nucleotide sequence ID" value="NZ_JACOQH010000001.1"/>
</dbReference>
<dbReference type="PANTHER" id="PTHR48081:SF6">
    <property type="entry name" value="PEPTIDASE S9 PROLYL OLIGOPEPTIDASE CATALYTIC DOMAIN-CONTAINING PROTEIN"/>
    <property type="match status" value="1"/>
</dbReference>
<proteinExistence type="predicted"/>
<protein>
    <submittedName>
        <fullName evidence="3">Alpha/beta hydrolase</fullName>
    </submittedName>
</protein>
<accession>A0ABR7I744</accession>
<dbReference type="Proteomes" id="UP000621540">
    <property type="component" value="Unassembled WGS sequence"/>
</dbReference>
<dbReference type="Gene3D" id="3.40.50.1820">
    <property type="entry name" value="alpha/beta hydrolase"/>
    <property type="match status" value="1"/>
</dbReference>
<dbReference type="EMBL" id="JACOQH010000001">
    <property type="protein sequence ID" value="MBC5752720.1"/>
    <property type="molecule type" value="Genomic_DNA"/>
</dbReference>
<dbReference type="InterPro" id="IPR029058">
    <property type="entry name" value="AB_hydrolase_fold"/>
</dbReference>
<evidence type="ECO:0000256" key="1">
    <source>
        <dbReference type="ARBA" id="ARBA00022801"/>
    </source>
</evidence>
<dbReference type="PANTHER" id="PTHR48081">
    <property type="entry name" value="AB HYDROLASE SUPERFAMILY PROTEIN C4A8.06C"/>
    <property type="match status" value="1"/>
</dbReference>
<keyword evidence="4" id="KW-1185">Reference proteome</keyword>